<keyword evidence="2" id="KW-1185">Reference proteome</keyword>
<evidence type="ECO:0000313" key="1">
    <source>
        <dbReference type="EMBL" id="QHT61241.1"/>
    </source>
</evidence>
<dbReference type="RefSeq" id="WP_162357680.1">
    <property type="nucleotide sequence ID" value="NZ_CP048209.1"/>
</dbReference>
<proteinExistence type="predicted"/>
<dbReference type="EMBL" id="CP048209">
    <property type="protein sequence ID" value="QHT61241.1"/>
    <property type="molecule type" value="Genomic_DNA"/>
</dbReference>
<name>A0A6C0G0H6_9BACL</name>
<dbReference type="SUPFAM" id="SSF53474">
    <property type="entry name" value="alpha/beta-Hydrolases"/>
    <property type="match status" value="1"/>
</dbReference>
<dbReference type="PANTHER" id="PTHR47381:SF3">
    <property type="entry name" value="ALPHA_BETA-HYDROLASES SUPERFAMILY PROTEIN"/>
    <property type="match status" value="1"/>
</dbReference>
<evidence type="ECO:0008006" key="3">
    <source>
        <dbReference type="Google" id="ProtNLM"/>
    </source>
</evidence>
<sequence>MDAIETNKRNHERVDHIPVIWEEPNGERNGHLVIWLPGLTGDKEGLRPHLRMFADAGFVAVSYDPYEHGERMRESRDLFVGKLRSNKRRYFWPMIAMTAEEYPRVIDWAAERFGLTGGVMAGGISMGGDIALAAAGLDKRITAVAACISTPDWLRPGTDEEESRPDTYAWNCYHRCNPLTNAGKYEHAPAIRFLNGANDGHVPPDGAHKFKAAVSDHYAACPERFEITEFDAAHQFTDEMLNGALDWFVRHAAMSGSEKL</sequence>
<evidence type="ECO:0000313" key="2">
    <source>
        <dbReference type="Proteomes" id="UP000476064"/>
    </source>
</evidence>
<protein>
    <recommendedName>
        <fullName evidence="3">Alpha/beta hydrolase</fullName>
    </recommendedName>
</protein>
<organism evidence="1 2">
    <name type="scientific">Paenibacillus lycopersici</name>
    <dbReference type="NCBI Taxonomy" id="2704462"/>
    <lineage>
        <taxon>Bacteria</taxon>
        <taxon>Bacillati</taxon>
        <taxon>Bacillota</taxon>
        <taxon>Bacilli</taxon>
        <taxon>Bacillales</taxon>
        <taxon>Paenibacillaceae</taxon>
        <taxon>Paenibacillus</taxon>
    </lineage>
</organism>
<accession>A0A6C0G0H6</accession>
<dbReference type="InterPro" id="IPR029058">
    <property type="entry name" value="AB_hydrolase_fold"/>
</dbReference>
<gene>
    <name evidence="1" type="ORF">GXP70_15605</name>
</gene>
<dbReference type="PANTHER" id="PTHR47381">
    <property type="entry name" value="ALPHA/BETA-HYDROLASES SUPERFAMILY PROTEIN"/>
    <property type="match status" value="1"/>
</dbReference>
<dbReference type="AlphaFoldDB" id="A0A6C0G0H6"/>
<reference evidence="1 2" key="1">
    <citation type="submission" date="2020-01" db="EMBL/GenBank/DDBJ databases">
        <title>Paenibacillus sp. nov., isolated from tomato rhizosphere.</title>
        <authorList>
            <person name="Weon H.-Y."/>
            <person name="Lee S.A."/>
        </authorList>
    </citation>
    <scope>NUCLEOTIDE SEQUENCE [LARGE SCALE GENOMIC DNA]</scope>
    <source>
        <strain evidence="1 2">12200R-189</strain>
    </source>
</reference>
<dbReference type="KEGG" id="plyc:GXP70_15605"/>
<dbReference type="Proteomes" id="UP000476064">
    <property type="component" value="Chromosome"/>
</dbReference>
<dbReference type="Gene3D" id="3.40.50.1820">
    <property type="entry name" value="alpha/beta hydrolase"/>
    <property type="match status" value="1"/>
</dbReference>